<feature type="compositionally biased region" description="Basic and acidic residues" evidence="1">
    <location>
        <begin position="386"/>
        <end position="400"/>
    </location>
</feature>
<name>A0A1L7XBU3_9HELO</name>
<dbReference type="Gene3D" id="2.130.10.10">
    <property type="entry name" value="YVTN repeat-like/Quinoprotein amine dehydrogenase"/>
    <property type="match status" value="1"/>
</dbReference>
<dbReference type="OrthoDB" id="64353at2759"/>
<dbReference type="InterPro" id="IPR019417">
    <property type="entry name" value="DUF2415"/>
</dbReference>
<dbReference type="InterPro" id="IPR015943">
    <property type="entry name" value="WD40/YVTN_repeat-like_dom_sf"/>
</dbReference>
<dbReference type="InterPro" id="IPR036322">
    <property type="entry name" value="WD40_repeat_dom_sf"/>
</dbReference>
<keyword evidence="4" id="KW-1185">Reference proteome</keyword>
<feature type="region of interest" description="Disordered" evidence="1">
    <location>
        <begin position="457"/>
        <end position="494"/>
    </location>
</feature>
<reference evidence="3 4" key="1">
    <citation type="submission" date="2016-03" db="EMBL/GenBank/DDBJ databases">
        <authorList>
            <person name="Ploux O."/>
        </authorList>
    </citation>
    <scope>NUCLEOTIDE SEQUENCE [LARGE SCALE GENOMIC DNA]</scope>
    <source>
        <strain evidence="3 4">UAMH 11012</strain>
    </source>
</reference>
<protein>
    <recommendedName>
        <fullName evidence="2">DUF2415 domain-containing protein</fullName>
    </recommendedName>
</protein>
<sequence>MTAMAVKTESLHHATEALILPKPRKFYRATIENSHWQLRSLISSPKPNIVYYPSGTEVIALNTKTREREVIAKLPFFPRCLTASKDWLCCGAESGQYTAISLKDRAVDLDLLFGREADPDERLPLDLDPARRSATRDTTFERRSPSRPVLPEPVKIGTEIVNCVTLWCPGESVSEKAYNIPVAVVANNDCTVSIVDLRDSDVLDKLTLPDFVNRSVISPDGETLVTVCDDPFLYIHERKQKAGFRKERFETKDVQRYEWVLAGKVQLEGQRQGDKSENRGSFTACFSPSGKYLAVATQYGVVSVFDAEYLLDPDSLPVLFTTSRPGVASGAVRSMEFSPGPFDLLAWTEHSGRVGVADVRSLFHSRQLVKINSQAEGVETVSVSDRQGDSVIDPRLRRNESPSGTPDYLGLDLERRQLRHLTREMLDRHHTPVTVEELEVLQAHRIARRQRDAANAAREALAEGSSRWSAWGDGQRSSTAAGGEGPGSTSRRISTSGLPAALREFVNPDRTAASFRSFINERNRENERRNQLQQEPRRRSSMILAATENAIERETTGTGTRTGNDTSSTLERLTLTPSRGEAFGSDSPNNPWAEIDALYRSRFPGDPPIDRSTRLRVEVAADEEPRDFAHRLRQPWRPLGDLIAAEGLLSTGGMHRSVETMGVAWSPDGRILYIGASDGVHEYHVNVSGRRKFPSLVMR</sequence>
<dbReference type="SMART" id="SM00320">
    <property type="entry name" value="WD40"/>
    <property type="match status" value="3"/>
</dbReference>
<dbReference type="Pfam" id="PF10313">
    <property type="entry name" value="DUF2415"/>
    <property type="match status" value="1"/>
</dbReference>
<dbReference type="AlphaFoldDB" id="A0A1L7XBU3"/>
<dbReference type="PANTHER" id="PTHR43991">
    <property type="entry name" value="WD REPEAT PROTEIN (AFU_ORTHOLOGUE AFUA_8G05640)-RELATED"/>
    <property type="match status" value="1"/>
</dbReference>
<evidence type="ECO:0000259" key="2">
    <source>
        <dbReference type="Pfam" id="PF10313"/>
    </source>
</evidence>
<feature type="region of interest" description="Disordered" evidence="1">
    <location>
        <begin position="123"/>
        <end position="148"/>
    </location>
</feature>
<feature type="compositionally biased region" description="Basic and acidic residues" evidence="1">
    <location>
        <begin position="519"/>
        <end position="538"/>
    </location>
</feature>
<evidence type="ECO:0000256" key="1">
    <source>
        <dbReference type="SAM" id="MobiDB-lite"/>
    </source>
</evidence>
<proteinExistence type="predicted"/>
<feature type="compositionally biased region" description="Basic and acidic residues" evidence="1">
    <location>
        <begin position="123"/>
        <end position="144"/>
    </location>
</feature>
<accession>A0A1L7XBU3</accession>
<organism evidence="3 4">
    <name type="scientific">Phialocephala subalpina</name>
    <dbReference type="NCBI Taxonomy" id="576137"/>
    <lineage>
        <taxon>Eukaryota</taxon>
        <taxon>Fungi</taxon>
        <taxon>Dikarya</taxon>
        <taxon>Ascomycota</taxon>
        <taxon>Pezizomycotina</taxon>
        <taxon>Leotiomycetes</taxon>
        <taxon>Helotiales</taxon>
        <taxon>Mollisiaceae</taxon>
        <taxon>Phialocephala</taxon>
        <taxon>Phialocephala fortinii species complex</taxon>
    </lineage>
</organism>
<dbReference type="PANTHER" id="PTHR43991:SF9">
    <property type="entry name" value="DUF2415 DOMAIN-CONTAINING PROTEIN"/>
    <property type="match status" value="1"/>
</dbReference>
<feature type="region of interest" description="Disordered" evidence="1">
    <location>
        <begin position="380"/>
        <end position="409"/>
    </location>
</feature>
<feature type="region of interest" description="Disordered" evidence="1">
    <location>
        <begin position="517"/>
        <end position="570"/>
    </location>
</feature>
<dbReference type="EMBL" id="FJOG01000020">
    <property type="protein sequence ID" value="CZR62437.1"/>
    <property type="molecule type" value="Genomic_DNA"/>
</dbReference>
<dbReference type="InterPro" id="IPR001680">
    <property type="entry name" value="WD40_rpt"/>
</dbReference>
<feature type="domain" description="DUF2415" evidence="2">
    <location>
        <begin position="330"/>
        <end position="369"/>
    </location>
</feature>
<evidence type="ECO:0000313" key="4">
    <source>
        <dbReference type="Proteomes" id="UP000184330"/>
    </source>
</evidence>
<dbReference type="SUPFAM" id="SSF50978">
    <property type="entry name" value="WD40 repeat-like"/>
    <property type="match status" value="1"/>
</dbReference>
<gene>
    <name evidence="3" type="ORF">PAC_12334</name>
</gene>
<dbReference type="STRING" id="576137.A0A1L7XBU3"/>
<evidence type="ECO:0000313" key="3">
    <source>
        <dbReference type="EMBL" id="CZR62437.1"/>
    </source>
</evidence>
<dbReference type="Proteomes" id="UP000184330">
    <property type="component" value="Unassembled WGS sequence"/>
</dbReference>